<feature type="domain" description="Gfo/Idh/MocA-like oxidoreductase N-terminal" evidence="3">
    <location>
        <begin position="5"/>
        <end position="122"/>
    </location>
</feature>
<dbReference type="Pfam" id="PF02894">
    <property type="entry name" value="GFO_IDH_MocA_C"/>
    <property type="match status" value="1"/>
</dbReference>
<evidence type="ECO:0000256" key="2">
    <source>
        <dbReference type="ARBA" id="ARBA00023002"/>
    </source>
</evidence>
<dbReference type="SUPFAM" id="SSF51735">
    <property type="entry name" value="NAD(P)-binding Rossmann-fold domains"/>
    <property type="match status" value="1"/>
</dbReference>
<evidence type="ECO:0000259" key="3">
    <source>
        <dbReference type="Pfam" id="PF01408"/>
    </source>
</evidence>
<dbReference type="Gene3D" id="3.40.50.720">
    <property type="entry name" value="NAD(P)-binding Rossmann-like Domain"/>
    <property type="match status" value="1"/>
</dbReference>
<dbReference type="PANTHER" id="PTHR43708">
    <property type="entry name" value="CONSERVED EXPRESSED OXIDOREDUCTASE (EUROFUNG)"/>
    <property type="match status" value="1"/>
</dbReference>
<dbReference type="InterPro" id="IPR000683">
    <property type="entry name" value="Gfo/Idh/MocA-like_OxRdtase_N"/>
</dbReference>
<dbReference type="STRING" id="857265.WG78_17565"/>
<dbReference type="GO" id="GO:0016491">
    <property type="term" value="F:oxidoreductase activity"/>
    <property type="evidence" value="ECO:0007669"/>
    <property type="project" value="UniProtKB-KW"/>
</dbReference>
<dbReference type="PANTHER" id="PTHR43708:SF5">
    <property type="entry name" value="CONSERVED EXPRESSED OXIDOREDUCTASE (EUROFUNG)-RELATED"/>
    <property type="match status" value="1"/>
</dbReference>
<dbReference type="EMBL" id="LAQT01000029">
    <property type="protein sequence ID" value="KPC50439.1"/>
    <property type="molecule type" value="Genomic_DNA"/>
</dbReference>
<dbReference type="NCBIfam" id="NF008607">
    <property type="entry name" value="PRK11579.1"/>
    <property type="match status" value="1"/>
</dbReference>
<keyword evidence="2 5" id="KW-0560">Oxidoreductase</keyword>
<evidence type="ECO:0000313" key="5">
    <source>
        <dbReference type="EMBL" id="KPC50439.1"/>
    </source>
</evidence>
<evidence type="ECO:0000259" key="4">
    <source>
        <dbReference type="Pfam" id="PF02894"/>
    </source>
</evidence>
<dbReference type="Gene3D" id="3.30.360.10">
    <property type="entry name" value="Dihydrodipicolinate Reductase, domain 2"/>
    <property type="match status" value="1"/>
</dbReference>
<dbReference type="AlphaFoldDB" id="A0A0N0XIU1"/>
<dbReference type="InterPro" id="IPR036291">
    <property type="entry name" value="NAD(P)-bd_dom_sf"/>
</dbReference>
<dbReference type="InterPro" id="IPR004104">
    <property type="entry name" value="Gfo/Idh/MocA-like_OxRdtase_C"/>
</dbReference>
<dbReference type="EC" id="1.-.-.-" evidence="5"/>
<evidence type="ECO:0000313" key="6">
    <source>
        <dbReference type="Proteomes" id="UP000037939"/>
    </source>
</evidence>
<comment type="similarity">
    <text evidence="1">Belongs to the Gfo/Idh/MocA family.</text>
</comment>
<dbReference type="RefSeq" id="WP_053939114.1">
    <property type="nucleotide sequence ID" value="NZ_LAQT01000029.1"/>
</dbReference>
<feature type="domain" description="Gfo/Idh/MocA-like oxidoreductase C-terminal" evidence="4">
    <location>
        <begin position="135"/>
        <end position="345"/>
    </location>
</feature>
<proteinExistence type="inferred from homology"/>
<evidence type="ECO:0000256" key="1">
    <source>
        <dbReference type="ARBA" id="ARBA00010928"/>
    </source>
</evidence>
<gene>
    <name evidence="5" type="primary">ydgJ</name>
    <name evidence="5" type="ORF">WG78_17565</name>
</gene>
<dbReference type="InterPro" id="IPR051317">
    <property type="entry name" value="Gfo/Idh/MocA_oxidoreduct"/>
</dbReference>
<sequence>MPNTLRVGLVGYGFAGKTFHAPLLGTTPGLTLAAIASSKPDVVLADWPEATVYPTPEALIAAPDIDLIVIATPNDTHAPLAQAALAAGKHVVVDKPFTLTVAEAEALQAQAAQVGRVLSVFHNRRWDADFLGLQQLLASGRLGRVTELTSRFDRYRPEVRQRWREAAVVGAGIWYDLGPHLIDQALTLFGLPDAISADLALRRDGAQAVDDALAVLHYPDKRVVLGASCLVSGGVPRYLVHGTLGSFEKYGLDVQEDQMKAGGMPGMDDWGHDPRPGRLHGWSNDQAVVEDLHMPAGDYPQYYAGVRDAINGIGPNPVTPEQAIAVMRMIEAGTLASKTGQRVALK</sequence>
<reference evidence="5 6" key="1">
    <citation type="submission" date="2015-07" db="EMBL/GenBank/DDBJ databases">
        <title>Draft genome sequence of the Amantichitinum ursilacus IGB-41, a new chitin-degrading bacterium.</title>
        <authorList>
            <person name="Kirstahler P."/>
            <person name="Guenther M."/>
            <person name="Grumaz C."/>
            <person name="Rupp S."/>
            <person name="Zibek S."/>
            <person name="Sohn K."/>
        </authorList>
    </citation>
    <scope>NUCLEOTIDE SEQUENCE [LARGE SCALE GENOMIC DNA]</scope>
    <source>
        <strain evidence="5 6">IGB-41</strain>
    </source>
</reference>
<protein>
    <submittedName>
        <fullName evidence="5">Putative oxidoreductase YdgJ</fullName>
        <ecNumber evidence="5">1.-.-.-</ecNumber>
    </submittedName>
</protein>
<dbReference type="Pfam" id="PF01408">
    <property type="entry name" value="GFO_IDH_MocA"/>
    <property type="match status" value="1"/>
</dbReference>
<keyword evidence="6" id="KW-1185">Reference proteome</keyword>
<dbReference type="GO" id="GO:0000166">
    <property type="term" value="F:nucleotide binding"/>
    <property type="evidence" value="ECO:0007669"/>
    <property type="project" value="InterPro"/>
</dbReference>
<accession>A0A0N0XIU1</accession>
<dbReference type="Proteomes" id="UP000037939">
    <property type="component" value="Unassembled WGS sequence"/>
</dbReference>
<dbReference type="OrthoDB" id="9774191at2"/>
<dbReference type="PATRIC" id="fig|857265.3.peg.3599"/>
<comment type="caution">
    <text evidence="5">The sequence shown here is derived from an EMBL/GenBank/DDBJ whole genome shotgun (WGS) entry which is preliminary data.</text>
</comment>
<organism evidence="5 6">
    <name type="scientific">Amantichitinum ursilacus</name>
    <dbReference type="NCBI Taxonomy" id="857265"/>
    <lineage>
        <taxon>Bacteria</taxon>
        <taxon>Pseudomonadati</taxon>
        <taxon>Pseudomonadota</taxon>
        <taxon>Betaproteobacteria</taxon>
        <taxon>Neisseriales</taxon>
        <taxon>Chitinibacteraceae</taxon>
        <taxon>Amantichitinum</taxon>
    </lineage>
</organism>
<name>A0A0N0XIU1_9NEIS</name>